<dbReference type="Proteomes" id="UP000030663">
    <property type="component" value="Unassembled WGS sequence"/>
</dbReference>
<reference evidence="3 4" key="1">
    <citation type="submission" date="2011-11" db="EMBL/GenBank/DDBJ databases">
        <title>The Genome Sequence of Fusarium oxysporum PHW815.</title>
        <authorList>
            <consortium name="The Broad Institute Genome Sequencing Platform"/>
            <person name="Ma L.-J."/>
            <person name="Gale L.R."/>
            <person name="Schwartz D.C."/>
            <person name="Zhou S."/>
            <person name="Corby-Kistler H."/>
            <person name="Young S.K."/>
            <person name="Zeng Q."/>
            <person name="Gargeya S."/>
            <person name="Fitzgerald M."/>
            <person name="Haas B."/>
            <person name="Abouelleil A."/>
            <person name="Alvarado L."/>
            <person name="Arachchi H.M."/>
            <person name="Berlin A."/>
            <person name="Brown A."/>
            <person name="Chapman S.B."/>
            <person name="Chen Z."/>
            <person name="Dunbar C."/>
            <person name="Freedman E."/>
            <person name="Gearin G."/>
            <person name="Goldberg J."/>
            <person name="Griggs A."/>
            <person name="Gujja S."/>
            <person name="Heiman D."/>
            <person name="Howarth C."/>
            <person name="Larson L."/>
            <person name="Lui A."/>
            <person name="MacDonald P.J.P."/>
            <person name="Montmayeur A."/>
            <person name="Murphy C."/>
            <person name="Neiman D."/>
            <person name="Pearson M."/>
            <person name="Priest M."/>
            <person name="Roberts A."/>
            <person name="Saif S."/>
            <person name="Shea T."/>
            <person name="Shenoy N."/>
            <person name="Sisk P."/>
            <person name="Stolte C."/>
            <person name="Sykes S."/>
            <person name="Wortman J."/>
            <person name="Nusbaum C."/>
            <person name="Birren B."/>
        </authorList>
    </citation>
    <scope>NUCLEOTIDE SEQUENCE [LARGE SCALE GENOMIC DNA]</scope>
    <source>
        <strain evidence="3 4">54005</strain>
    </source>
</reference>
<keyword evidence="4" id="KW-1185">Reference proteome</keyword>
<feature type="region of interest" description="Disordered" evidence="2">
    <location>
        <begin position="1"/>
        <end position="47"/>
    </location>
</feature>
<dbReference type="SUPFAM" id="SSF53335">
    <property type="entry name" value="S-adenosyl-L-methionine-dependent methyltransferases"/>
    <property type="match status" value="1"/>
</dbReference>
<organism evidence="3 4">
    <name type="scientific">Fusarium oxysporum f. sp. raphani 54005</name>
    <dbReference type="NCBI Taxonomy" id="1089458"/>
    <lineage>
        <taxon>Eukaryota</taxon>
        <taxon>Fungi</taxon>
        <taxon>Dikarya</taxon>
        <taxon>Ascomycota</taxon>
        <taxon>Pezizomycotina</taxon>
        <taxon>Sordariomycetes</taxon>
        <taxon>Hypocreomycetidae</taxon>
        <taxon>Hypocreales</taxon>
        <taxon>Nectriaceae</taxon>
        <taxon>Fusarium</taxon>
        <taxon>Fusarium oxysporum species complex</taxon>
    </lineage>
</organism>
<feature type="region of interest" description="Disordered" evidence="2">
    <location>
        <begin position="82"/>
        <end position="110"/>
    </location>
</feature>
<evidence type="ECO:0000313" key="3">
    <source>
        <dbReference type="EMBL" id="EXK76110.1"/>
    </source>
</evidence>
<evidence type="ECO:0000313" key="4">
    <source>
        <dbReference type="Proteomes" id="UP000030663"/>
    </source>
</evidence>
<dbReference type="Pfam" id="PF13489">
    <property type="entry name" value="Methyltransf_23"/>
    <property type="match status" value="1"/>
</dbReference>
<evidence type="ECO:0000256" key="2">
    <source>
        <dbReference type="SAM" id="MobiDB-lite"/>
    </source>
</evidence>
<protein>
    <recommendedName>
        <fullName evidence="5">Methyltransferase</fullName>
    </recommendedName>
</protein>
<dbReference type="PANTHER" id="PTHR43591">
    <property type="entry name" value="METHYLTRANSFERASE"/>
    <property type="match status" value="1"/>
</dbReference>
<sequence>MLPRSQLISSRRECRPELSQQDGLVREHASANNCTRSRPGTPTTHRTNLDIEISTIDSSDNSSHGFGSETDHQIGGEYMSQTEYNDSDTDRDGGNLDDEGFSGSDASSTTSLTSTAVDYLWLGGRPYPNEDTGYSCEPIDSKRTMKWDANHHVYSGLLGGLHKAVIPKACQRVLDIGTGTGIWAIDFADEHPDIEVIGTDISPIQPNWVPPNLKFQIEDCEQKWTLKDSSVDYIHARSLNGNVDRFGFTEKVFKALKPKGVVEFVEVCIEPCTKNGTLAKNSYIKQLGDFFREAGEKRGKPFMVTDDGTLRRAMETAGFEDIEEYKYEMPVGLWPESKEGKRLGEFGLADFKYDIEGMMLRSGKQELKWSEDQIRLFAAKLRKDVCLHLRKHKLYKIHTVVVGKKPS</sequence>
<dbReference type="CDD" id="cd02440">
    <property type="entry name" value="AdoMet_MTases"/>
    <property type="match status" value="1"/>
</dbReference>
<evidence type="ECO:0008006" key="5">
    <source>
        <dbReference type="Google" id="ProtNLM"/>
    </source>
</evidence>
<dbReference type="Gene3D" id="3.40.50.150">
    <property type="entry name" value="Vaccinia Virus protein VP39"/>
    <property type="match status" value="1"/>
</dbReference>
<dbReference type="OrthoDB" id="2013972at2759"/>
<dbReference type="EMBL" id="JH658764">
    <property type="protein sequence ID" value="EXK76110.1"/>
    <property type="molecule type" value="Genomic_DNA"/>
</dbReference>
<accession>X0B1W3</accession>
<dbReference type="InterPro" id="IPR029063">
    <property type="entry name" value="SAM-dependent_MTases_sf"/>
</dbReference>
<dbReference type="GO" id="GO:0008168">
    <property type="term" value="F:methyltransferase activity"/>
    <property type="evidence" value="ECO:0007669"/>
    <property type="project" value="TreeGrafter"/>
</dbReference>
<dbReference type="PANTHER" id="PTHR43591:SF10">
    <property type="entry name" value="ABC TRANSMEMBRANE TYPE-1 DOMAIN-CONTAINING PROTEIN-RELATED"/>
    <property type="match status" value="1"/>
</dbReference>
<name>X0B1W3_FUSOX</name>
<dbReference type="AlphaFoldDB" id="X0B1W3"/>
<gene>
    <name evidence="3" type="ORF">FOQG_19132</name>
</gene>
<evidence type="ECO:0000256" key="1">
    <source>
        <dbReference type="ARBA" id="ARBA00038158"/>
    </source>
</evidence>
<feature type="compositionally biased region" description="Polar residues" evidence="2">
    <location>
        <begin position="30"/>
        <end position="46"/>
    </location>
</feature>
<dbReference type="HOGENOM" id="CLU_010595_0_0_1"/>
<proteinExistence type="inferred from homology"/>
<comment type="similarity">
    <text evidence="1">Belongs to the methyltransferase superfamily. LaeA methyltransferase family.</text>
</comment>